<name>A0ABT8SND5_9CAUL</name>
<accession>A0ABT8SND5</accession>
<evidence type="ECO:0000313" key="2">
    <source>
        <dbReference type="EMBL" id="MDO1559459.1"/>
    </source>
</evidence>
<keyword evidence="1" id="KW-1133">Transmembrane helix</keyword>
<reference evidence="2" key="1">
    <citation type="submission" date="2023-07" db="EMBL/GenBank/DDBJ databases">
        <title>Brevundimonas soil sp. nov., isolated from the soil of chemical plant.</title>
        <authorList>
            <person name="Wu N."/>
        </authorList>
    </citation>
    <scope>NUCLEOTIDE SEQUENCE</scope>
    <source>
        <strain evidence="2">XZ-24</strain>
    </source>
</reference>
<sequence>MTLEALSLPSKSDVVAVGRIARNILAAPFIYGLALPLAVLDAAVSLYQVVCFRLWRIGQVRRRDHVSFARAELPYLNPMQKMNCGYCAYANGVLAYAREIAARTEQYWCPIKHVAPPAAPHHRYESFIPYGEVISLEARWEARREALKAPPRSGNP</sequence>
<evidence type="ECO:0000256" key="1">
    <source>
        <dbReference type="SAM" id="Phobius"/>
    </source>
</evidence>
<organism evidence="2 3">
    <name type="scientific">Peiella sedimenti</name>
    <dbReference type="NCBI Taxonomy" id="3061083"/>
    <lineage>
        <taxon>Bacteria</taxon>
        <taxon>Pseudomonadati</taxon>
        <taxon>Pseudomonadota</taxon>
        <taxon>Alphaproteobacteria</taxon>
        <taxon>Caulobacterales</taxon>
        <taxon>Caulobacteraceae</taxon>
        <taxon>Peiella</taxon>
    </lineage>
</organism>
<gene>
    <name evidence="2" type="ORF">Q0812_08465</name>
</gene>
<proteinExistence type="predicted"/>
<protein>
    <submittedName>
        <fullName evidence="2">Uncharacterized protein</fullName>
    </submittedName>
</protein>
<feature type="transmembrane region" description="Helical" evidence="1">
    <location>
        <begin position="29"/>
        <end position="55"/>
    </location>
</feature>
<dbReference type="EMBL" id="JAUKTR010000003">
    <property type="protein sequence ID" value="MDO1559459.1"/>
    <property type="molecule type" value="Genomic_DNA"/>
</dbReference>
<keyword evidence="1" id="KW-0472">Membrane</keyword>
<comment type="caution">
    <text evidence="2">The sequence shown here is derived from an EMBL/GenBank/DDBJ whole genome shotgun (WGS) entry which is preliminary data.</text>
</comment>
<evidence type="ECO:0000313" key="3">
    <source>
        <dbReference type="Proteomes" id="UP001169063"/>
    </source>
</evidence>
<dbReference type="Proteomes" id="UP001169063">
    <property type="component" value="Unassembled WGS sequence"/>
</dbReference>
<keyword evidence="1" id="KW-0812">Transmembrane</keyword>
<keyword evidence="3" id="KW-1185">Reference proteome</keyword>
<dbReference type="RefSeq" id="WP_302109888.1">
    <property type="nucleotide sequence ID" value="NZ_JAUKTR010000003.1"/>
</dbReference>